<proteinExistence type="predicted"/>
<dbReference type="InterPro" id="IPR056931">
    <property type="entry name" value="D14-like"/>
</dbReference>
<name>A0ABV7TZU8_9RHOB</name>
<dbReference type="RefSeq" id="WP_377758858.1">
    <property type="nucleotide sequence ID" value="NZ_JBHRXY010000001.1"/>
</dbReference>
<gene>
    <name evidence="1" type="ORF">ACFOM8_02115</name>
</gene>
<reference evidence="2" key="1">
    <citation type="journal article" date="2019" name="Int. J. Syst. Evol. Microbiol.">
        <title>The Global Catalogue of Microorganisms (GCM) 10K type strain sequencing project: providing services to taxonomists for standard genome sequencing and annotation.</title>
        <authorList>
            <consortium name="The Broad Institute Genomics Platform"/>
            <consortium name="The Broad Institute Genome Sequencing Center for Infectious Disease"/>
            <person name="Wu L."/>
            <person name="Ma J."/>
        </authorList>
    </citation>
    <scope>NUCLEOTIDE SEQUENCE [LARGE SCALE GENOMIC DNA]</scope>
    <source>
        <strain evidence="2">KCTC 42473</strain>
    </source>
</reference>
<evidence type="ECO:0000313" key="1">
    <source>
        <dbReference type="EMBL" id="MFC3628236.1"/>
    </source>
</evidence>
<evidence type="ECO:0008006" key="3">
    <source>
        <dbReference type="Google" id="ProtNLM"/>
    </source>
</evidence>
<organism evidence="1 2">
    <name type="scientific">Paracoccus angustae</name>
    <dbReference type="NCBI Taxonomy" id="1671480"/>
    <lineage>
        <taxon>Bacteria</taxon>
        <taxon>Pseudomonadati</taxon>
        <taxon>Pseudomonadota</taxon>
        <taxon>Alphaproteobacteria</taxon>
        <taxon>Rhodobacterales</taxon>
        <taxon>Paracoccaceae</taxon>
        <taxon>Paracoccus</taxon>
    </lineage>
</organism>
<keyword evidence="2" id="KW-1185">Reference proteome</keyword>
<accession>A0ABV7TZU8</accession>
<comment type="caution">
    <text evidence="1">The sequence shown here is derived from an EMBL/GenBank/DDBJ whole genome shotgun (WGS) entry which is preliminary data.</text>
</comment>
<protein>
    <recommendedName>
        <fullName evidence="3">Restriction endonuclease type IV Mrr domain-containing protein</fullName>
    </recommendedName>
</protein>
<dbReference type="Proteomes" id="UP001595539">
    <property type="component" value="Unassembled WGS sequence"/>
</dbReference>
<dbReference type="Pfam" id="PF24608">
    <property type="entry name" value="PDDEXK_15"/>
    <property type="match status" value="1"/>
</dbReference>
<sequence length="153" mass="17347">MSAMSRRKGATYENEIAGQLHDRLGITFRRDLEQYRATERGDLIPDDDAFPFVIECKRHAEGVNCLGSWKTQAVAAAKAARKRPAVIFRFVRQQTRVAVPLSAFCDAWPADDWAEVSLDGFCLLAREIMAEPGNWTPNDFRDLRDRIMGKDAE</sequence>
<evidence type="ECO:0000313" key="2">
    <source>
        <dbReference type="Proteomes" id="UP001595539"/>
    </source>
</evidence>
<dbReference type="EMBL" id="JBHRXY010000001">
    <property type="protein sequence ID" value="MFC3628236.1"/>
    <property type="molecule type" value="Genomic_DNA"/>
</dbReference>